<name>A0ABT1A4X4_9PSEU</name>
<dbReference type="SUPFAM" id="SSF103473">
    <property type="entry name" value="MFS general substrate transporter"/>
    <property type="match status" value="1"/>
</dbReference>
<comment type="caution">
    <text evidence="9">The sequence shown here is derived from an EMBL/GenBank/DDBJ whole genome shotgun (WGS) entry which is preliminary data.</text>
</comment>
<evidence type="ECO:0000313" key="10">
    <source>
        <dbReference type="Proteomes" id="UP001165283"/>
    </source>
</evidence>
<feature type="transmembrane region" description="Helical" evidence="7">
    <location>
        <begin position="41"/>
        <end position="61"/>
    </location>
</feature>
<dbReference type="Proteomes" id="UP001165283">
    <property type="component" value="Unassembled WGS sequence"/>
</dbReference>
<feature type="transmembrane region" description="Helical" evidence="7">
    <location>
        <begin position="73"/>
        <end position="96"/>
    </location>
</feature>
<evidence type="ECO:0000313" key="9">
    <source>
        <dbReference type="EMBL" id="MCO1658066.1"/>
    </source>
</evidence>
<evidence type="ECO:0000256" key="6">
    <source>
        <dbReference type="ARBA" id="ARBA00023136"/>
    </source>
</evidence>
<feature type="transmembrane region" description="Helical" evidence="7">
    <location>
        <begin position="134"/>
        <end position="153"/>
    </location>
</feature>
<evidence type="ECO:0000256" key="4">
    <source>
        <dbReference type="ARBA" id="ARBA00022692"/>
    </source>
</evidence>
<keyword evidence="10" id="KW-1185">Reference proteome</keyword>
<feature type="domain" description="Major facilitator superfamily (MFS) profile" evidence="8">
    <location>
        <begin position="7"/>
        <end position="377"/>
    </location>
</feature>
<gene>
    <name evidence="9" type="ORF">KDL28_23680</name>
</gene>
<dbReference type="InterPro" id="IPR036259">
    <property type="entry name" value="MFS_trans_sf"/>
</dbReference>
<evidence type="ECO:0000259" key="8">
    <source>
        <dbReference type="PROSITE" id="PS50850"/>
    </source>
</evidence>
<dbReference type="PANTHER" id="PTHR23504:SF15">
    <property type="entry name" value="MAJOR FACILITATOR SUPERFAMILY (MFS) PROFILE DOMAIN-CONTAINING PROTEIN"/>
    <property type="match status" value="1"/>
</dbReference>
<dbReference type="PROSITE" id="PS50850">
    <property type="entry name" value="MFS"/>
    <property type="match status" value="1"/>
</dbReference>
<dbReference type="EMBL" id="JAGSOV010000050">
    <property type="protein sequence ID" value="MCO1658066.1"/>
    <property type="molecule type" value="Genomic_DNA"/>
</dbReference>
<reference evidence="9" key="1">
    <citation type="submission" date="2021-04" db="EMBL/GenBank/DDBJ databases">
        <title>Pseudonocardia sp. nov., isolated from sandy soil of mangrove forest.</title>
        <authorList>
            <person name="Zan Z."/>
            <person name="Huang R."/>
            <person name="Liu W."/>
        </authorList>
    </citation>
    <scope>NUCLEOTIDE SEQUENCE</scope>
    <source>
        <strain evidence="9">S2-4</strain>
    </source>
</reference>
<sequence length="384" mass="37578">MGRSRRGLAAVQAVVFVDLLGLTLVLPALPFHTLALGGGGLWLGAVVAAYSAAQMLAAPALGRLADRFGRRRMLLVALAGSTASLLLMGLAPALWALVAARLVAGACGGSIGVAHALVADLTEPHERTRAMGRVGMAVGAAFTIGPLVGTLGATAGMPAMAVAGAALAAAAWVLAWRTLPDPDPRAHPAGAAAPDVPHPPWALLAVGFLGMCALVGMETTVALLAGDRFDAGPGFVGVLLCLAGLAMTLVQARPLVAAVARWGDARVATGCAVAMAAGLAAMPVVGAAGLVGAVVVVAATQAVLATTTTSLLSRTVDAGRRGALLGRAQAMAAAGRLVGPVAAGGLADLALDLPFQAGAALALGAALAVQLGGRRAVAAAGVPR</sequence>
<keyword evidence="3" id="KW-0813">Transport</keyword>
<feature type="transmembrane region" description="Helical" evidence="7">
    <location>
        <begin position="231"/>
        <end position="252"/>
    </location>
</feature>
<feature type="transmembrane region" description="Helical" evidence="7">
    <location>
        <begin position="200"/>
        <end position="225"/>
    </location>
</feature>
<dbReference type="InterPro" id="IPR020846">
    <property type="entry name" value="MFS_dom"/>
</dbReference>
<dbReference type="PROSITE" id="PS00216">
    <property type="entry name" value="SUGAR_TRANSPORT_1"/>
    <property type="match status" value="1"/>
</dbReference>
<evidence type="ECO:0000256" key="2">
    <source>
        <dbReference type="ARBA" id="ARBA00007520"/>
    </source>
</evidence>
<comment type="subcellular location">
    <subcellularLocation>
        <location evidence="1">Cell membrane</location>
        <topology evidence="1">Multi-pass membrane protein</topology>
    </subcellularLocation>
</comment>
<dbReference type="InterPro" id="IPR001958">
    <property type="entry name" value="Tet-R_TetA/multi-R_MdtG-like"/>
</dbReference>
<dbReference type="Pfam" id="PF07690">
    <property type="entry name" value="MFS_1"/>
    <property type="match status" value="1"/>
</dbReference>
<proteinExistence type="inferred from homology"/>
<dbReference type="Gene3D" id="1.20.1250.20">
    <property type="entry name" value="MFS general substrate transporter like domains"/>
    <property type="match status" value="1"/>
</dbReference>
<keyword evidence="6 7" id="KW-0472">Membrane</keyword>
<feature type="transmembrane region" description="Helical" evidence="7">
    <location>
        <begin position="159"/>
        <end position="179"/>
    </location>
</feature>
<comment type="similarity">
    <text evidence="2">Belongs to the major facilitator superfamily. TCR/Tet family.</text>
</comment>
<evidence type="ECO:0000256" key="5">
    <source>
        <dbReference type="ARBA" id="ARBA00022989"/>
    </source>
</evidence>
<protein>
    <submittedName>
        <fullName evidence="9">MFS transporter</fullName>
    </submittedName>
</protein>
<dbReference type="PRINTS" id="PR01035">
    <property type="entry name" value="TCRTETA"/>
</dbReference>
<keyword evidence="5 7" id="KW-1133">Transmembrane helix</keyword>
<feature type="transmembrane region" description="Helical" evidence="7">
    <location>
        <begin position="7"/>
        <end position="29"/>
    </location>
</feature>
<keyword evidence="4 7" id="KW-0812">Transmembrane</keyword>
<evidence type="ECO:0000256" key="7">
    <source>
        <dbReference type="SAM" id="Phobius"/>
    </source>
</evidence>
<organism evidence="9 10">
    <name type="scientific">Pseudonocardia humida</name>
    <dbReference type="NCBI Taxonomy" id="2800819"/>
    <lineage>
        <taxon>Bacteria</taxon>
        <taxon>Bacillati</taxon>
        <taxon>Actinomycetota</taxon>
        <taxon>Actinomycetes</taxon>
        <taxon>Pseudonocardiales</taxon>
        <taxon>Pseudonocardiaceae</taxon>
        <taxon>Pseudonocardia</taxon>
    </lineage>
</organism>
<dbReference type="PANTHER" id="PTHR23504">
    <property type="entry name" value="MAJOR FACILITATOR SUPERFAMILY DOMAIN-CONTAINING PROTEIN 10"/>
    <property type="match status" value="1"/>
</dbReference>
<evidence type="ECO:0000256" key="3">
    <source>
        <dbReference type="ARBA" id="ARBA00022448"/>
    </source>
</evidence>
<evidence type="ECO:0000256" key="1">
    <source>
        <dbReference type="ARBA" id="ARBA00004651"/>
    </source>
</evidence>
<dbReference type="RefSeq" id="WP_252441716.1">
    <property type="nucleotide sequence ID" value="NZ_JAGSOV010000050.1"/>
</dbReference>
<accession>A0ABT1A4X4</accession>
<dbReference type="InterPro" id="IPR005829">
    <property type="entry name" value="Sugar_transporter_CS"/>
</dbReference>
<dbReference type="InterPro" id="IPR011701">
    <property type="entry name" value="MFS"/>
</dbReference>